<proteinExistence type="predicted"/>
<comment type="caution">
    <text evidence="1">The sequence shown here is derived from an EMBL/GenBank/DDBJ whole genome shotgun (WGS) entry which is preliminary data.</text>
</comment>
<evidence type="ECO:0000313" key="1">
    <source>
        <dbReference type="EMBL" id="EYC04124.1"/>
    </source>
</evidence>
<protein>
    <submittedName>
        <fullName evidence="1">Uncharacterized protein</fullName>
    </submittedName>
</protein>
<dbReference type="AlphaFoldDB" id="A0A016TMD3"/>
<organism evidence="1 2">
    <name type="scientific">Ancylostoma ceylanicum</name>
    <dbReference type="NCBI Taxonomy" id="53326"/>
    <lineage>
        <taxon>Eukaryota</taxon>
        <taxon>Metazoa</taxon>
        <taxon>Ecdysozoa</taxon>
        <taxon>Nematoda</taxon>
        <taxon>Chromadorea</taxon>
        <taxon>Rhabditida</taxon>
        <taxon>Rhabditina</taxon>
        <taxon>Rhabditomorpha</taxon>
        <taxon>Strongyloidea</taxon>
        <taxon>Ancylostomatidae</taxon>
        <taxon>Ancylostomatinae</taxon>
        <taxon>Ancylostoma</taxon>
    </lineage>
</organism>
<accession>A0A016TMD3</accession>
<evidence type="ECO:0000313" key="2">
    <source>
        <dbReference type="Proteomes" id="UP000024635"/>
    </source>
</evidence>
<keyword evidence="2" id="KW-1185">Reference proteome</keyword>
<sequence>MLIIFIISPISPKSFFIHLCQKVGRIVLSVNSFKILAIFTFSVLLNPMNVFYLSLSEGRKIDKIDNTMFSWNVVVIFVDYQSPVDLSAQCVKIAKKQ</sequence>
<reference evidence="2" key="1">
    <citation type="journal article" date="2015" name="Nat. Genet.">
        <title>The genome and transcriptome of the zoonotic hookworm Ancylostoma ceylanicum identify infection-specific gene families.</title>
        <authorList>
            <person name="Schwarz E.M."/>
            <person name="Hu Y."/>
            <person name="Antoshechkin I."/>
            <person name="Miller M.M."/>
            <person name="Sternberg P.W."/>
            <person name="Aroian R.V."/>
        </authorList>
    </citation>
    <scope>NUCLEOTIDE SEQUENCE</scope>
    <source>
        <strain evidence="2">HY135</strain>
    </source>
</reference>
<dbReference type="EMBL" id="JARK01001425">
    <property type="protein sequence ID" value="EYC04124.1"/>
    <property type="molecule type" value="Genomic_DNA"/>
</dbReference>
<gene>
    <name evidence="1" type="primary">Acey_s0089.g2227</name>
    <name evidence="1" type="ORF">Y032_0089g2227</name>
</gene>
<name>A0A016TMD3_9BILA</name>
<dbReference type="Proteomes" id="UP000024635">
    <property type="component" value="Unassembled WGS sequence"/>
</dbReference>